<accession>A0AAD7DY63</accession>
<evidence type="ECO:0000313" key="2">
    <source>
        <dbReference type="Proteomes" id="UP001215598"/>
    </source>
</evidence>
<dbReference type="Gene3D" id="1.10.150.750">
    <property type="match status" value="1"/>
</dbReference>
<name>A0AAD7DY63_9AGAR</name>
<proteinExistence type="predicted"/>
<dbReference type="AlphaFoldDB" id="A0AAD7DY63"/>
<dbReference type="InterPro" id="IPR023214">
    <property type="entry name" value="HAD_sf"/>
</dbReference>
<comment type="caution">
    <text evidence="1">The sequence shown here is derived from an EMBL/GenBank/DDBJ whole genome shotgun (WGS) entry which is preliminary data.</text>
</comment>
<protein>
    <submittedName>
        <fullName evidence="1">Uncharacterized protein</fullName>
    </submittedName>
</protein>
<dbReference type="EMBL" id="JARKIB010000522">
    <property type="protein sequence ID" value="KAJ7702010.1"/>
    <property type="molecule type" value="Genomic_DNA"/>
</dbReference>
<dbReference type="Gene3D" id="3.40.50.1000">
    <property type="entry name" value="HAD superfamily/HAD-like"/>
    <property type="match status" value="1"/>
</dbReference>
<sequence>MSSANLEISPEAAPEFQNQVLLQFSTTFERPHSPDRDQLSGEDSIQEIENWDEIQNLGDSWVNGVSVYKWPAPPLFALRDLQIIYFDVYGTPLDHESGIFEALRPLLVRSSYKFGRHEALSLYLDIESEVKRRTPTTPYLGILSQARTKKWPYGLDLQSAGINLIALADIDIETLFKTTAFSPLQPYFVEIWS</sequence>
<dbReference type="Proteomes" id="UP001215598">
    <property type="component" value="Unassembled WGS sequence"/>
</dbReference>
<reference evidence="1" key="1">
    <citation type="submission" date="2023-03" db="EMBL/GenBank/DDBJ databases">
        <title>Massive genome expansion in bonnet fungi (Mycena s.s.) driven by repeated elements and novel gene families across ecological guilds.</title>
        <authorList>
            <consortium name="Lawrence Berkeley National Laboratory"/>
            <person name="Harder C.B."/>
            <person name="Miyauchi S."/>
            <person name="Viragh M."/>
            <person name="Kuo A."/>
            <person name="Thoen E."/>
            <person name="Andreopoulos B."/>
            <person name="Lu D."/>
            <person name="Skrede I."/>
            <person name="Drula E."/>
            <person name="Henrissat B."/>
            <person name="Morin E."/>
            <person name="Kohler A."/>
            <person name="Barry K."/>
            <person name="LaButti K."/>
            <person name="Morin E."/>
            <person name="Salamov A."/>
            <person name="Lipzen A."/>
            <person name="Mereny Z."/>
            <person name="Hegedus B."/>
            <person name="Baldrian P."/>
            <person name="Stursova M."/>
            <person name="Weitz H."/>
            <person name="Taylor A."/>
            <person name="Grigoriev I.V."/>
            <person name="Nagy L.G."/>
            <person name="Martin F."/>
            <person name="Kauserud H."/>
        </authorList>
    </citation>
    <scope>NUCLEOTIDE SEQUENCE</scope>
    <source>
        <strain evidence="1">CBHHK182m</strain>
    </source>
</reference>
<gene>
    <name evidence="1" type="ORF">B0H16DRAFT_1832844</name>
</gene>
<evidence type="ECO:0000313" key="1">
    <source>
        <dbReference type="EMBL" id="KAJ7702010.1"/>
    </source>
</evidence>
<keyword evidence="2" id="KW-1185">Reference proteome</keyword>
<organism evidence="1 2">
    <name type="scientific">Mycena metata</name>
    <dbReference type="NCBI Taxonomy" id="1033252"/>
    <lineage>
        <taxon>Eukaryota</taxon>
        <taxon>Fungi</taxon>
        <taxon>Dikarya</taxon>
        <taxon>Basidiomycota</taxon>
        <taxon>Agaricomycotina</taxon>
        <taxon>Agaricomycetes</taxon>
        <taxon>Agaricomycetidae</taxon>
        <taxon>Agaricales</taxon>
        <taxon>Marasmiineae</taxon>
        <taxon>Mycenaceae</taxon>
        <taxon>Mycena</taxon>
    </lineage>
</organism>